<dbReference type="CDD" id="cd07043">
    <property type="entry name" value="STAS_anti-anti-sigma_factors"/>
    <property type="match status" value="1"/>
</dbReference>
<dbReference type="InterPro" id="IPR007624">
    <property type="entry name" value="RNA_pol_sigma70_r3"/>
</dbReference>
<dbReference type="CDD" id="cd06171">
    <property type="entry name" value="Sigma70_r4"/>
    <property type="match status" value="1"/>
</dbReference>
<feature type="compositionally biased region" description="Basic and acidic residues" evidence="7">
    <location>
        <begin position="390"/>
        <end position="406"/>
    </location>
</feature>
<dbReference type="EMBL" id="JAENHP010000012">
    <property type="protein sequence ID" value="MBM2619968.1"/>
    <property type="molecule type" value="Genomic_DNA"/>
</dbReference>
<dbReference type="PANTHER" id="PTHR30385:SF4">
    <property type="entry name" value="RNA POLYMERASE SIGMA-E FACTOR"/>
    <property type="match status" value="1"/>
</dbReference>
<dbReference type="SUPFAM" id="SSF52091">
    <property type="entry name" value="SpoIIaa-like"/>
    <property type="match status" value="1"/>
</dbReference>
<dbReference type="Gene3D" id="3.30.750.24">
    <property type="entry name" value="STAS domain"/>
    <property type="match status" value="1"/>
</dbReference>
<evidence type="ECO:0000256" key="6">
    <source>
        <dbReference type="RuleBase" id="RU003749"/>
    </source>
</evidence>
<evidence type="ECO:0000256" key="1">
    <source>
        <dbReference type="ARBA" id="ARBA00009013"/>
    </source>
</evidence>
<keyword evidence="5" id="KW-0804">Transcription</keyword>
<dbReference type="InterPro" id="IPR013325">
    <property type="entry name" value="RNA_pol_sigma_r2"/>
</dbReference>
<evidence type="ECO:0000313" key="9">
    <source>
        <dbReference type="EMBL" id="MBM2619968.1"/>
    </source>
</evidence>
<dbReference type="PANTHER" id="PTHR30385">
    <property type="entry name" value="SIGMA FACTOR F FLAGELLAR"/>
    <property type="match status" value="1"/>
</dbReference>
<dbReference type="SUPFAM" id="SSF88659">
    <property type="entry name" value="Sigma3 and sigma4 domains of RNA polymerase sigma factors"/>
    <property type="match status" value="2"/>
</dbReference>
<evidence type="ECO:0000259" key="8">
    <source>
        <dbReference type="PROSITE" id="PS50801"/>
    </source>
</evidence>
<proteinExistence type="inferred from homology"/>
<evidence type="ECO:0000256" key="3">
    <source>
        <dbReference type="ARBA" id="ARBA00023082"/>
    </source>
</evidence>
<dbReference type="InterPro" id="IPR002645">
    <property type="entry name" value="STAS_dom"/>
</dbReference>
<dbReference type="Pfam" id="PF04545">
    <property type="entry name" value="Sigma70_r4"/>
    <property type="match status" value="1"/>
</dbReference>
<dbReference type="Gene3D" id="1.20.120.1810">
    <property type="match status" value="1"/>
</dbReference>
<comment type="similarity">
    <text evidence="1 6">Belongs to the anti-sigma-factor antagonist family.</text>
</comment>
<evidence type="ECO:0000256" key="5">
    <source>
        <dbReference type="ARBA" id="ARBA00023163"/>
    </source>
</evidence>
<dbReference type="Gene3D" id="1.10.10.10">
    <property type="entry name" value="Winged helix-like DNA-binding domain superfamily/Winged helix DNA-binding domain"/>
    <property type="match status" value="2"/>
</dbReference>
<dbReference type="InterPro" id="IPR007630">
    <property type="entry name" value="RNA_pol_sigma70_r4"/>
</dbReference>
<dbReference type="InterPro" id="IPR036388">
    <property type="entry name" value="WH-like_DNA-bd_sf"/>
</dbReference>
<dbReference type="Proteomes" id="UP000632138">
    <property type="component" value="Unassembled WGS sequence"/>
</dbReference>
<evidence type="ECO:0000256" key="7">
    <source>
        <dbReference type="SAM" id="MobiDB-lite"/>
    </source>
</evidence>
<keyword evidence="3" id="KW-0731">Sigma factor</keyword>
<evidence type="ECO:0000313" key="10">
    <source>
        <dbReference type="Proteomes" id="UP000632138"/>
    </source>
</evidence>
<dbReference type="NCBIfam" id="TIGR02937">
    <property type="entry name" value="sigma70-ECF"/>
    <property type="match status" value="1"/>
</dbReference>
<reference evidence="9 10" key="1">
    <citation type="submission" date="2021-01" db="EMBL/GenBank/DDBJ databases">
        <title>Actinoplanes sp. nov. LDG1-06 isolated from lichen.</title>
        <authorList>
            <person name="Saeng-In P."/>
            <person name="Phongsopitanun W."/>
            <person name="Kanchanasin P."/>
            <person name="Yuki M."/>
            <person name="Kudo T."/>
            <person name="Ohkuma M."/>
            <person name="Tanasupawat S."/>
        </authorList>
    </citation>
    <scope>NUCLEOTIDE SEQUENCE [LARGE SCALE GENOMIC DNA]</scope>
    <source>
        <strain evidence="9 10">LDG1-06</strain>
    </source>
</reference>
<accession>A0ABS2AJL0</accession>
<dbReference type="InterPro" id="IPR003658">
    <property type="entry name" value="Anti-sigma_ant"/>
</dbReference>
<dbReference type="InterPro" id="IPR013324">
    <property type="entry name" value="RNA_pol_sigma_r3/r4-like"/>
</dbReference>
<feature type="region of interest" description="Disordered" evidence="7">
    <location>
        <begin position="390"/>
        <end position="416"/>
    </location>
</feature>
<dbReference type="NCBIfam" id="TIGR00377">
    <property type="entry name" value="ant_ant_sig"/>
    <property type="match status" value="1"/>
</dbReference>
<evidence type="ECO:0000256" key="4">
    <source>
        <dbReference type="ARBA" id="ARBA00023125"/>
    </source>
</evidence>
<protein>
    <recommendedName>
        <fullName evidence="6">Anti-sigma factor antagonist</fullName>
    </recommendedName>
</protein>
<dbReference type="PRINTS" id="PR00046">
    <property type="entry name" value="SIGMA70FCT"/>
</dbReference>
<dbReference type="Pfam" id="PF04539">
    <property type="entry name" value="Sigma70_r3"/>
    <property type="match status" value="1"/>
</dbReference>
<dbReference type="RefSeq" id="WP_203379937.1">
    <property type="nucleotide sequence ID" value="NZ_JAENHP010000012.1"/>
</dbReference>
<dbReference type="NCBIfam" id="TIGR02980">
    <property type="entry name" value="SigBFG"/>
    <property type="match status" value="1"/>
</dbReference>
<dbReference type="PROSITE" id="PS50801">
    <property type="entry name" value="STAS"/>
    <property type="match status" value="1"/>
</dbReference>
<feature type="domain" description="STAS" evidence="8">
    <location>
        <begin position="289"/>
        <end position="409"/>
    </location>
</feature>
<comment type="caution">
    <text evidence="9">The sequence shown here is derived from an EMBL/GenBank/DDBJ whole genome shotgun (WGS) entry which is preliminary data.</text>
</comment>
<keyword evidence="2" id="KW-0805">Transcription regulation</keyword>
<organism evidence="9 10">
    <name type="scientific">Paractinoplanes ovalisporus</name>
    <dbReference type="NCBI Taxonomy" id="2810368"/>
    <lineage>
        <taxon>Bacteria</taxon>
        <taxon>Bacillati</taxon>
        <taxon>Actinomycetota</taxon>
        <taxon>Actinomycetes</taxon>
        <taxon>Micromonosporales</taxon>
        <taxon>Micromonosporaceae</taxon>
        <taxon>Paractinoplanes</taxon>
    </lineage>
</organism>
<dbReference type="InterPro" id="IPR036513">
    <property type="entry name" value="STAS_dom_sf"/>
</dbReference>
<dbReference type="InterPro" id="IPR007627">
    <property type="entry name" value="RNA_pol_sigma70_r2"/>
</dbReference>
<evidence type="ECO:0000256" key="2">
    <source>
        <dbReference type="ARBA" id="ARBA00023015"/>
    </source>
</evidence>
<gene>
    <name evidence="9" type="ORF">JIG36_31090</name>
</gene>
<sequence length="416" mass="44858">MSENTGALSPVEALGLAAAPAEVGGLEDLDAAALAYAERIVAASPAERATLRDALSRLCLPFCRRLARRYRGRGESLDDIEQVARLGLVKAIDRYDPGRGSFTAYAVITISGEIKRHFRDKTWGVHVPRRVQDLSLEVGHATTVLTAQLSRTPTAAEIADRLGLTVEAVRDAQESSAGYSPSSLNAPVGDGAAEFGDLLGDVDGDLELVDDRVTVADLLMRLPARERRMLALRFYGNRTQTEIADELGISQMHVSRLLTRALSWLREAMLSDVPPRWEGVEARPERHPVQVEAEHHDGVVTARVRGEVDRDTAERLRLGLRHAIALSGGDPVEIDLSGVPLLDAAGVAVLVDAASAAAVAEVDLTLTGAQAYVAGILKVTGLARLLKTDRPRNKAERDETKRDKALATKRSARSKT</sequence>
<dbReference type="SUPFAM" id="SSF88946">
    <property type="entry name" value="Sigma2 domain of RNA polymerase sigma factors"/>
    <property type="match status" value="1"/>
</dbReference>
<keyword evidence="10" id="KW-1185">Reference proteome</keyword>
<dbReference type="InterPro" id="IPR014284">
    <property type="entry name" value="RNA_pol_sigma-70_dom"/>
</dbReference>
<dbReference type="InterPro" id="IPR000943">
    <property type="entry name" value="RNA_pol_sigma70"/>
</dbReference>
<name>A0ABS2AJL0_9ACTN</name>
<dbReference type="InterPro" id="IPR014322">
    <property type="entry name" value="RNA_pol_sigma-B/F/G"/>
</dbReference>
<dbReference type="Pfam" id="PF01740">
    <property type="entry name" value="STAS"/>
    <property type="match status" value="1"/>
</dbReference>
<keyword evidence="4" id="KW-0238">DNA-binding</keyword>
<dbReference type="Pfam" id="PF04542">
    <property type="entry name" value="Sigma70_r2"/>
    <property type="match status" value="1"/>
</dbReference>